<name>A0ABT7KLZ8_9HYPH</name>
<protein>
    <submittedName>
        <fullName evidence="2">Uncharacterized protein</fullName>
    </submittedName>
</protein>
<dbReference type="Proteomes" id="UP001172630">
    <property type="component" value="Unassembled WGS sequence"/>
</dbReference>
<feature type="region of interest" description="Disordered" evidence="1">
    <location>
        <begin position="38"/>
        <end position="81"/>
    </location>
</feature>
<evidence type="ECO:0000313" key="2">
    <source>
        <dbReference type="EMBL" id="MDL2408274.1"/>
    </source>
</evidence>
<comment type="caution">
    <text evidence="2">The sequence shown here is derived from an EMBL/GenBank/DDBJ whole genome shotgun (WGS) entry which is preliminary data.</text>
</comment>
<gene>
    <name evidence="2" type="ORF">PY650_22025</name>
</gene>
<reference evidence="2" key="1">
    <citation type="submission" date="2023-06" db="EMBL/GenBank/DDBJ databases">
        <title>Phylogenetic Diversity of Rhizobium strains.</title>
        <authorList>
            <person name="Moura F.T."/>
            <person name="Helene L.C.F."/>
            <person name="Hungria M."/>
        </authorList>
    </citation>
    <scope>NUCLEOTIDE SEQUENCE</scope>
    <source>
        <strain evidence="2">CCGE524</strain>
    </source>
</reference>
<evidence type="ECO:0000313" key="3">
    <source>
        <dbReference type="Proteomes" id="UP001172630"/>
    </source>
</evidence>
<evidence type="ECO:0000256" key="1">
    <source>
        <dbReference type="SAM" id="MobiDB-lite"/>
    </source>
</evidence>
<proteinExistence type="predicted"/>
<organism evidence="2 3">
    <name type="scientific">Rhizobium calliandrae</name>
    <dbReference type="NCBI Taxonomy" id="1312182"/>
    <lineage>
        <taxon>Bacteria</taxon>
        <taxon>Pseudomonadati</taxon>
        <taxon>Pseudomonadota</taxon>
        <taxon>Alphaproteobacteria</taxon>
        <taxon>Hyphomicrobiales</taxon>
        <taxon>Rhizobiaceae</taxon>
        <taxon>Rhizobium/Agrobacterium group</taxon>
        <taxon>Rhizobium</taxon>
    </lineage>
</organism>
<accession>A0ABT7KLZ8</accession>
<sequence length="117" mass="12551">MSFAVQLTTGAAAGPERPARFLAGQWRHRLLRLAVPIAGKEQNRRSASPPAASEKVSMLASSTTGDRAHAFGTESDGTALSPPDIGMQTLFKFLFASGVPFAEKFDRIDLKGKFSSR</sequence>
<keyword evidence="3" id="KW-1185">Reference proteome</keyword>
<dbReference type="RefSeq" id="WP_285881669.1">
    <property type="nucleotide sequence ID" value="NZ_JARFYN010000031.1"/>
</dbReference>
<dbReference type="EMBL" id="JARFYN010000031">
    <property type="protein sequence ID" value="MDL2408274.1"/>
    <property type="molecule type" value="Genomic_DNA"/>
</dbReference>